<dbReference type="GO" id="GO:0016301">
    <property type="term" value="F:kinase activity"/>
    <property type="evidence" value="ECO:0007669"/>
    <property type="project" value="UniProtKB-KW"/>
</dbReference>
<keyword evidence="2" id="KW-0732">Signal</keyword>
<keyword evidence="5" id="KW-0808">Transferase</keyword>
<feature type="region of interest" description="Disordered" evidence="4">
    <location>
        <begin position="53"/>
        <end position="78"/>
    </location>
</feature>
<dbReference type="FunFam" id="3.80.10.10:FF:000383">
    <property type="entry name" value="Leucine-rich repeat receptor protein kinase EMS1"/>
    <property type="match status" value="1"/>
</dbReference>
<gene>
    <name evidence="5" type="ORF">SEMRO_679_G186070.1</name>
</gene>
<dbReference type="InterPro" id="IPR032675">
    <property type="entry name" value="LRR_dom_sf"/>
</dbReference>
<keyword evidence="6" id="KW-1185">Reference proteome</keyword>
<protein>
    <submittedName>
        <fullName evidence="5">LRR receptor-like serine threonine-protein kinase</fullName>
    </submittedName>
</protein>
<evidence type="ECO:0000256" key="2">
    <source>
        <dbReference type="ARBA" id="ARBA00022729"/>
    </source>
</evidence>
<feature type="compositionally biased region" description="Low complexity" evidence="4">
    <location>
        <begin position="16"/>
        <end position="32"/>
    </location>
</feature>
<keyword evidence="3" id="KW-0677">Repeat</keyword>
<organism evidence="5 6">
    <name type="scientific">Seminavis robusta</name>
    <dbReference type="NCBI Taxonomy" id="568900"/>
    <lineage>
        <taxon>Eukaryota</taxon>
        <taxon>Sar</taxon>
        <taxon>Stramenopiles</taxon>
        <taxon>Ochrophyta</taxon>
        <taxon>Bacillariophyta</taxon>
        <taxon>Bacillariophyceae</taxon>
        <taxon>Bacillariophycidae</taxon>
        <taxon>Naviculales</taxon>
        <taxon>Naviculaceae</taxon>
        <taxon>Seminavis</taxon>
    </lineage>
</organism>
<comment type="caution">
    <text evidence="5">The sequence shown here is derived from an EMBL/GenBank/DDBJ whole genome shotgun (WGS) entry which is preliminary data.</text>
</comment>
<comment type="subcellular location">
    <subcellularLocation>
        <location evidence="1">Membrane</location>
        <topology evidence="1">Single-pass membrane protein</topology>
    </subcellularLocation>
</comment>
<feature type="region of interest" description="Disordered" evidence="4">
    <location>
        <begin position="13"/>
        <end position="38"/>
    </location>
</feature>
<evidence type="ECO:0000313" key="5">
    <source>
        <dbReference type="EMBL" id="CAB9514858.1"/>
    </source>
</evidence>
<dbReference type="Pfam" id="PF00560">
    <property type="entry name" value="LRR_1"/>
    <property type="match status" value="2"/>
</dbReference>
<dbReference type="PANTHER" id="PTHR48053:SF71">
    <property type="entry name" value="LEUCINE RICH REPEAT FAMILY PROTEIN, EXPRESSED"/>
    <property type="match status" value="1"/>
</dbReference>
<dbReference type="PANTHER" id="PTHR48053">
    <property type="entry name" value="LEUCINE RICH REPEAT FAMILY PROTEIN, EXPRESSED"/>
    <property type="match status" value="1"/>
</dbReference>
<dbReference type="Gene3D" id="3.80.10.10">
    <property type="entry name" value="Ribonuclease Inhibitor"/>
    <property type="match status" value="1"/>
</dbReference>
<dbReference type="AlphaFoldDB" id="A0A9N8HLF4"/>
<dbReference type="SUPFAM" id="SSF52058">
    <property type="entry name" value="L domain-like"/>
    <property type="match status" value="1"/>
</dbReference>
<accession>A0A9N8HLF4</accession>
<proteinExistence type="predicted"/>
<dbReference type="Proteomes" id="UP001153069">
    <property type="component" value="Unassembled WGS sequence"/>
</dbReference>
<reference evidence="5" key="1">
    <citation type="submission" date="2020-06" db="EMBL/GenBank/DDBJ databases">
        <authorList>
            <consortium name="Plant Systems Biology data submission"/>
        </authorList>
    </citation>
    <scope>NUCLEOTIDE SEQUENCE</scope>
    <source>
        <strain evidence="5">D6</strain>
    </source>
</reference>
<dbReference type="InterPro" id="IPR001611">
    <property type="entry name" value="Leu-rich_rpt"/>
</dbReference>
<dbReference type="InterPro" id="IPR051716">
    <property type="entry name" value="Plant_RL_S/T_kinase"/>
</dbReference>
<dbReference type="EMBL" id="CAICTM010000678">
    <property type="protein sequence ID" value="CAB9514858.1"/>
    <property type="molecule type" value="Genomic_DNA"/>
</dbReference>
<sequence>MVTRKLSFLPLGKDSGGAATAVDETTTTTTTADDGKTPGFRVFSFLPKQAHGEAPSSHWHILPEATSPSHGNGPSLEEGTLTVAVGDRAQHSVAHSLPGAFPAGGTSSAFGAQMDIATIVDEEEPPDSATRANLDLNHGLVEARAIGDDDGGNHQNLIRAQEVVDPSASGKRNSPPYQLLLGIGLLFVAALGTVLHQLTNFAELNFVNNNLQGTIPTELALITSMKEIRVGSITGTTSLFGPIPTELGMMTDLSVLWLTRSPLLTGTLPSEFGLLTEMEDLTFSSNSLSSSIPTEVGLLTNVLYFNLYGNLLTGSLPSELGLFSNLKGLFLSRNYLSGTLPSELGLLTDLEQLYLRGNDLSGSVPSELQMLLPDIYDHDLADLPLLTGVDP</sequence>
<evidence type="ECO:0000256" key="3">
    <source>
        <dbReference type="ARBA" id="ARBA00022737"/>
    </source>
</evidence>
<evidence type="ECO:0000256" key="1">
    <source>
        <dbReference type="ARBA" id="ARBA00004167"/>
    </source>
</evidence>
<dbReference type="OrthoDB" id="598358at2759"/>
<dbReference type="GO" id="GO:0016020">
    <property type="term" value="C:membrane"/>
    <property type="evidence" value="ECO:0007669"/>
    <property type="project" value="UniProtKB-SubCell"/>
</dbReference>
<name>A0A9N8HLF4_9STRA</name>
<keyword evidence="5" id="KW-0418">Kinase</keyword>
<keyword evidence="5" id="KW-0675">Receptor</keyword>
<evidence type="ECO:0000313" key="6">
    <source>
        <dbReference type="Proteomes" id="UP001153069"/>
    </source>
</evidence>
<evidence type="ECO:0000256" key="4">
    <source>
        <dbReference type="SAM" id="MobiDB-lite"/>
    </source>
</evidence>